<feature type="compositionally biased region" description="Acidic residues" evidence="1">
    <location>
        <begin position="57"/>
        <end position="72"/>
    </location>
</feature>
<dbReference type="AlphaFoldDB" id="A0ABD1ZW57"/>
<dbReference type="Proteomes" id="UP001607302">
    <property type="component" value="Unassembled WGS sequence"/>
</dbReference>
<evidence type="ECO:0000256" key="1">
    <source>
        <dbReference type="SAM" id="MobiDB-lite"/>
    </source>
</evidence>
<feature type="region of interest" description="Disordered" evidence="1">
    <location>
        <begin position="36"/>
        <end position="78"/>
    </location>
</feature>
<evidence type="ECO:0000313" key="2">
    <source>
        <dbReference type="EMBL" id="KAL2712357.1"/>
    </source>
</evidence>
<accession>A0ABD1ZW57</accession>
<comment type="caution">
    <text evidence="2">The sequence shown here is derived from an EMBL/GenBank/DDBJ whole genome shotgun (WGS) entry which is preliminary data.</text>
</comment>
<proteinExistence type="predicted"/>
<evidence type="ECO:0000313" key="3">
    <source>
        <dbReference type="Proteomes" id="UP001607302"/>
    </source>
</evidence>
<name>A0ABD1ZW57_VESSQ</name>
<gene>
    <name evidence="2" type="ORF">V1478_017880</name>
</gene>
<reference evidence="2 3" key="1">
    <citation type="journal article" date="2024" name="Ann. Entomol. Soc. Am.">
        <title>Genomic analyses of the southern and eastern yellowjacket wasps (Hymenoptera: Vespidae) reveal evolutionary signatures of social life.</title>
        <authorList>
            <person name="Catto M.A."/>
            <person name="Caine P.B."/>
            <person name="Orr S.E."/>
            <person name="Hunt B.G."/>
            <person name="Goodisman M.A.D."/>
        </authorList>
    </citation>
    <scope>NUCLEOTIDE SEQUENCE [LARGE SCALE GENOMIC DNA]</scope>
    <source>
        <strain evidence="2">233</strain>
        <tissue evidence="2">Head and thorax</tissue>
    </source>
</reference>
<keyword evidence="3" id="KW-1185">Reference proteome</keyword>
<sequence length="131" mass="15600">MPSLAPLFAPATSPWHCAPVMFHALKTTILVDPGLRECQEEGDEKKEKKKEKKKKEEEEDDDDEDEDEDEDNNLYNKIKNGERRTGISLCWWFCRDDAESRIWRDKIRIIVVVEKRRREPHRSSARFDRLE</sequence>
<dbReference type="EMBL" id="JAUDFV010000166">
    <property type="protein sequence ID" value="KAL2712357.1"/>
    <property type="molecule type" value="Genomic_DNA"/>
</dbReference>
<feature type="compositionally biased region" description="Basic and acidic residues" evidence="1">
    <location>
        <begin position="36"/>
        <end position="46"/>
    </location>
</feature>
<organism evidence="2 3">
    <name type="scientific">Vespula squamosa</name>
    <name type="common">Southern yellow jacket</name>
    <name type="synonym">Wasp</name>
    <dbReference type="NCBI Taxonomy" id="30214"/>
    <lineage>
        <taxon>Eukaryota</taxon>
        <taxon>Metazoa</taxon>
        <taxon>Ecdysozoa</taxon>
        <taxon>Arthropoda</taxon>
        <taxon>Hexapoda</taxon>
        <taxon>Insecta</taxon>
        <taxon>Pterygota</taxon>
        <taxon>Neoptera</taxon>
        <taxon>Endopterygota</taxon>
        <taxon>Hymenoptera</taxon>
        <taxon>Apocrita</taxon>
        <taxon>Aculeata</taxon>
        <taxon>Vespoidea</taxon>
        <taxon>Vespidae</taxon>
        <taxon>Vespinae</taxon>
        <taxon>Vespula</taxon>
    </lineage>
</organism>
<protein>
    <submittedName>
        <fullName evidence="2">Uncharacterized protein</fullName>
    </submittedName>
</protein>